<organism evidence="2 3">
    <name type="scientific">Portunus trituberculatus</name>
    <name type="common">Swimming crab</name>
    <name type="synonym">Neptunus trituberculatus</name>
    <dbReference type="NCBI Taxonomy" id="210409"/>
    <lineage>
        <taxon>Eukaryota</taxon>
        <taxon>Metazoa</taxon>
        <taxon>Ecdysozoa</taxon>
        <taxon>Arthropoda</taxon>
        <taxon>Crustacea</taxon>
        <taxon>Multicrustacea</taxon>
        <taxon>Malacostraca</taxon>
        <taxon>Eumalacostraca</taxon>
        <taxon>Eucarida</taxon>
        <taxon>Decapoda</taxon>
        <taxon>Pleocyemata</taxon>
        <taxon>Brachyura</taxon>
        <taxon>Eubrachyura</taxon>
        <taxon>Portunoidea</taxon>
        <taxon>Portunidae</taxon>
        <taxon>Portuninae</taxon>
        <taxon>Portunus</taxon>
    </lineage>
</organism>
<dbReference type="EMBL" id="VSRR010094912">
    <property type="protein sequence ID" value="MPC93459.1"/>
    <property type="molecule type" value="Genomic_DNA"/>
</dbReference>
<accession>A0A5B7JF24</accession>
<dbReference type="Proteomes" id="UP000324222">
    <property type="component" value="Unassembled WGS sequence"/>
</dbReference>
<comment type="caution">
    <text evidence="2">The sequence shown here is derived from an EMBL/GenBank/DDBJ whole genome shotgun (WGS) entry which is preliminary data.</text>
</comment>
<feature type="region of interest" description="Disordered" evidence="1">
    <location>
        <begin position="45"/>
        <end position="70"/>
    </location>
</feature>
<proteinExistence type="predicted"/>
<evidence type="ECO:0000313" key="2">
    <source>
        <dbReference type="EMBL" id="MPC93459.1"/>
    </source>
</evidence>
<evidence type="ECO:0000256" key="1">
    <source>
        <dbReference type="SAM" id="MobiDB-lite"/>
    </source>
</evidence>
<protein>
    <submittedName>
        <fullName evidence="2">Uncharacterized protein</fullName>
    </submittedName>
</protein>
<keyword evidence="3" id="KW-1185">Reference proteome</keyword>
<feature type="compositionally biased region" description="Gly residues" evidence="1">
    <location>
        <begin position="118"/>
        <end position="127"/>
    </location>
</feature>
<gene>
    <name evidence="2" type="ORF">E2C01_088587</name>
</gene>
<reference evidence="2 3" key="1">
    <citation type="submission" date="2019-05" db="EMBL/GenBank/DDBJ databases">
        <title>Another draft genome of Portunus trituberculatus and its Hox gene families provides insights of decapod evolution.</title>
        <authorList>
            <person name="Jeong J.-H."/>
            <person name="Song I."/>
            <person name="Kim S."/>
            <person name="Choi T."/>
            <person name="Kim D."/>
            <person name="Ryu S."/>
            <person name="Kim W."/>
        </authorList>
    </citation>
    <scope>NUCLEOTIDE SEQUENCE [LARGE SCALE GENOMIC DNA]</scope>
    <source>
        <tissue evidence="2">Muscle</tissue>
    </source>
</reference>
<feature type="region of interest" description="Disordered" evidence="1">
    <location>
        <begin position="107"/>
        <end position="127"/>
    </location>
</feature>
<sequence>MFSPERFGSQRTSFGVTEAPTGRNFIGLKTAFRPKDSRTPLQKAAHFRFSEPATPSVQSGRGWRPSDLTDPHKREFLTELTGRIFHLAASGVGTPQRTHVLHLHPSPSPSPVYRGPHPGSGGGGAGGGLGRLVLVL</sequence>
<evidence type="ECO:0000313" key="3">
    <source>
        <dbReference type="Proteomes" id="UP000324222"/>
    </source>
</evidence>
<dbReference type="AlphaFoldDB" id="A0A5B7JF24"/>
<name>A0A5B7JF24_PORTR</name>